<accession>A0ABS9CAS5</accession>
<sequence length="102" mass="12116">MMKNDDLFSSERSVFIHMDTVTFYQLIKQVYERLKQEDSKQTDSDFIGEKEAMKLLGITSKSTLQKYRDHSYITFYKLSSRKILYSKSSIESFILNNKESFD</sequence>
<keyword evidence="2" id="KW-1185">Reference proteome</keyword>
<name>A0ABS9CAS5_9FLAO</name>
<protein>
    <submittedName>
        <fullName evidence="1">Helix-turn-helix domain-containing protein</fullName>
    </submittedName>
</protein>
<organism evidence="1 2">
    <name type="scientific">Chryseobacterium indicum</name>
    <dbReference type="NCBI Taxonomy" id="2766954"/>
    <lineage>
        <taxon>Bacteria</taxon>
        <taxon>Pseudomonadati</taxon>
        <taxon>Bacteroidota</taxon>
        <taxon>Flavobacteriia</taxon>
        <taxon>Flavobacteriales</taxon>
        <taxon>Weeksellaceae</taxon>
        <taxon>Chryseobacterium group</taxon>
        <taxon>Chryseobacterium</taxon>
    </lineage>
</organism>
<dbReference type="PANTHER" id="PTHR34585:SF22">
    <property type="entry name" value="HELIX-TURN-HELIX DOMAIN-CONTAINING PROTEIN"/>
    <property type="match status" value="1"/>
</dbReference>
<gene>
    <name evidence="1" type="ORF">H9Q08_17450</name>
</gene>
<evidence type="ECO:0000313" key="1">
    <source>
        <dbReference type="EMBL" id="MCF2221075.1"/>
    </source>
</evidence>
<dbReference type="PANTHER" id="PTHR34585">
    <property type="match status" value="1"/>
</dbReference>
<evidence type="ECO:0000313" key="2">
    <source>
        <dbReference type="Proteomes" id="UP001430374"/>
    </source>
</evidence>
<proteinExistence type="predicted"/>
<dbReference type="Proteomes" id="UP001430374">
    <property type="component" value="Unassembled WGS sequence"/>
</dbReference>
<dbReference type="RefSeq" id="WP_235132421.1">
    <property type="nucleotide sequence ID" value="NZ_JACSGT010000002.1"/>
</dbReference>
<dbReference type="EMBL" id="JACSGT010000002">
    <property type="protein sequence ID" value="MCF2221075.1"/>
    <property type="molecule type" value="Genomic_DNA"/>
</dbReference>
<reference evidence="1" key="1">
    <citation type="submission" date="2021-08" db="EMBL/GenBank/DDBJ databases">
        <title>Complete genome sequence of Chryseobacterium sp strain PS-8.</title>
        <authorList>
            <person name="Das S.K."/>
        </authorList>
    </citation>
    <scope>NUCLEOTIDE SEQUENCE</scope>
    <source>
        <strain evidence="1">PS-8</strain>
    </source>
</reference>
<comment type="caution">
    <text evidence="1">The sequence shown here is derived from an EMBL/GenBank/DDBJ whole genome shotgun (WGS) entry which is preliminary data.</text>
</comment>